<name>A0AA35Y8D7_LACSI</name>
<gene>
    <name evidence="2" type="ORF">LSALG_LOCUS2429</name>
</gene>
<dbReference type="Gene3D" id="3.80.10.10">
    <property type="entry name" value="Ribonuclease Inhibitor"/>
    <property type="match status" value="1"/>
</dbReference>
<sequence>MKFYHTKYTRVNEDRLSSLPDELIHKILSCLDMKFVVQTCLLSSRRKLLRTTMPYLNFSNYPFGSLLRKFSKFVTHVLSHLNHQVDMTLIKLRFKDAVSQVIVKRIANYAFSHNVQELTIESFSPYQSYHPRKYPSCLFISHSLKHFTFSSPFSPCVTPKTPRVFPALTTLHLLHIKLCDADQESLDLFSKCVNLKNLTLDVFTVENVGVLEIITPRLSTLTLIYGRCSEVVNLVAPKLEKHKVTNFSFKYLNAPSRLSLLYYRGCCPPAELCKDRFHSLDKVTICLYLDSPYKEEDARMSLNMLQKLHSASYLTFNADIIECITSFPDLLLHHSSPFSNLICLKIDSGVRKDVCQVNMSMEGRNFFLDNSRNATVIVELTLNLGDSF</sequence>
<dbReference type="SUPFAM" id="SSF81383">
    <property type="entry name" value="F-box domain"/>
    <property type="match status" value="1"/>
</dbReference>
<evidence type="ECO:0000313" key="2">
    <source>
        <dbReference type="EMBL" id="CAI9261648.1"/>
    </source>
</evidence>
<dbReference type="PANTHER" id="PTHR34223">
    <property type="entry name" value="OS11G0201299 PROTEIN"/>
    <property type="match status" value="1"/>
</dbReference>
<dbReference type="EMBL" id="OX465086">
    <property type="protein sequence ID" value="CAI9261648.1"/>
    <property type="molecule type" value="Genomic_DNA"/>
</dbReference>
<accession>A0AA35Y8D7</accession>
<dbReference type="InterPro" id="IPR032675">
    <property type="entry name" value="LRR_dom_sf"/>
</dbReference>
<keyword evidence="3" id="KW-1185">Reference proteome</keyword>
<dbReference type="Pfam" id="PF24758">
    <property type="entry name" value="LRR_At5g56370"/>
    <property type="match status" value="1"/>
</dbReference>
<dbReference type="InterPro" id="IPR001810">
    <property type="entry name" value="F-box_dom"/>
</dbReference>
<dbReference type="PROSITE" id="PS50181">
    <property type="entry name" value="FBOX"/>
    <property type="match status" value="1"/>
</dbReference>
<dbReference type="AlphaFoldDB" id="A0AA35Y8D7"/>
<dbReference type="Proteomes" id="UP001177003">
    <property type="component" value="Chromosome 0"/>
</dbReference>
<dbReference type="PANTHER" id="PTHR34223:SF101">
    <property type="entry name" value="F-BOX DOMAIN-CONTAINING PROTEIN"/>
    <property type="match status" value="1"/>
</dbReference>
<dbReference type="InterPro" id="IPR055411">
    <property type="entry name" value="LRR_FXL15/At3g58940/PEG3-like"/>
</dbReference>
<evidence type="ECO:0000313" key="3">
    <source>
        <dbReference type="Proteomes" id="UP001177003"/>
    </source>
</evidence>
<reference evidence="2" key="1">
    <citation type="submission" date="2023-04" db="EMBL/GenBank/DDBJ databases">
        <authorList>
            <person name="Vijverberg K."/>
            <person name="Xiong W."/>
            <person name="Schranz E."/>
        </authorList>
    </citation>
    <scope>NUCLEOTIDE SEQUENCE</scope>
</reference>
<dbReference type="InterPro" id="IPR036047">
    <property type="entry name" value="F-box-like_dom_sf"/>
</dbReference>
<dbReference type="InterPro" id="IPR053197">
    <property type="entry name" value="F-box_SCFL_complex_component"/>
</dbReference>
<feature type="domain" description="F-box" evidence="1">
    <location>
        <begin position="13"/>
        <end position="58"/>
    </location>
</feature>
<proteinExistence type="predicted"/>
<evidence type="ECO:0000259" key="1">
    <source>
        <dbReference type="PROSITE" id="PS50181"/>
    </source>
</evidence>
<protein>
    <recommendedName>
        <fullName evidence="1">F-box domain-containing protein</fullName>
    </recommendedName>
</protein>
<organism evidence="2 3">
    <name type="scientific">Lactuca saligna</name>
    <name type="common">Willowleaf lettuce</name>
    <dbReference type="NCBI Taxonomy" id="75948"/>
    <lineage>
        <taxon>Eukaryota</taxon>
        <taxon>Viridiplantae</taxon>
        <taxon>Streptophyta</taxon>
        <taxon>Embryophyta</taxon>
        <taxon>Tracheophyta</taxon>
        <taxon>Spermatophyta</taxon>
        <taxon>Magnoliopsida</taxon>
        <taxon>eudicotyledons</taxon>
        <taxon>Gunneridae</taxon>
        <taxon>Pentapetalae</taxon>
        <taxon>asterids</taxon>
        <taxon>campanulids</taxon>
        <taxon>Asterales</taxon>
        <taxon>Asteraceae</taxon>
        <taxon>Cichorioideae</taxon>
        <taxon>Cichorieae</taxon>
        <taxon>Lactucinae</taxon>
        <taxon>Lactuca</taxon>
    </lineage>
</organism>